<dbReference type="FunFam" id="3.40.50.1000:FF:000019">
    <property type="entry name" value="Mitochondrial import inner membrane translocase subunit TIM50"/>
    <property type="match status" value="1"/>
</dbReference>
<comment type="similarity">
    <text evidence="2">Belongs to the TIM50 family.</text>
</comment>
<feature type="region of interest" description="Disordered" evidence="16">
    <location>
        <begin position="344"/>
        <end position="366"/>
    </location>
</feature>
<dbReference type="PROSITE" id="PS50969">
    <property type="entry name" value="FCP1"/>
    <property type="match status" value="1"/>
</dbReference>
<evidence type="ECO:0000256" key="11">
    <source>
        <dbReference type="ARBA" id="ARBA00023010"/>
    </source>
</evidence>
<keyword evidence="12" id="KW-0496">Mitochondrion</keyword>
<evidence type="ECO:0000256" key="7">
    <source>
        <dbReference type="ARBA" id="ARBA00022792"/>
    </source>
</evidence>
<evidence type="ECO:0000256" key="3">
    <source>
        <dbReference type="ARBA" id="ARBA00013483"/>
    </source>
</evidence>
<feature type="region of interest" description="Disordered" evidence="16">
    <location>
        <begin position="606"/>
        <end position="628"/>
    </location>
</feature>
<keyword evidence="11" id="KW-0811">Translocation</keyword>
<name>A0A9P1MCK3_9PEZI</name>
<dbReference type="Gene3D" id="3.40.50.1000">
    <property type="entry name" value="HAD superfamily/HAD-like"/>
    <property type="match status" value="1"/>
</dbReference>
<comment type="subunit">
    <text evidence="15">Component of the TIM23 complex, at least composed of TIM23, TIM17, TIM50 and TIM21. Interacts with preproteins in transit.</text>
</comment>
<dbReference type="PANTHER" id="PTHR42085:SF2">
    <property type="entry name" value="F-BOX DOMAIN-CONTAINING PROTEIN"/>
    <property type="match status" value="1"/>
</dbReference>
<dbReference type="Proteomes" id="UP000838763">
    <property type="component" value="Unassembled WGS sequence"/>
</dbReference>
<evidence type="ECO:0000313" key="18">
    <source>
        <dbReference type="EMBL" id="CAI4218454.1"/>
    </source>
</evidence>
<keyword evidence="6" id="KW-0812">Transmembrane</keyword>
<proteinExistence type="inferred from homology"/>
<evidence type="ECO:0000256" key="13">
    <source>
        <dbReference type="ARBA" id="ARBA00023136"/>
    </source>
</evidence>
<dbReference type="SUPFAM" id="SSF56784">
    <property type="entry name" value="HAD-like"/>
    <property type="match status" value="1"/>
</dbReference>
<organism evidence="18 19">
    <name type="scientific">Parascedosporium putredinis</name>
    <dbReference type="NCBI Taxonomy" id="1442378"/>
    <lineage>
        <taxon>Eukaryota</taxon>
        <taxon>Fungi</taxon>
        <taxon>Dikarya</taxon>
        <taxon>Ascomycota</taxon>
        <taxon>Pezizomycotina</taxon>
        <taxon>Sordariomycetes</taxon>
        <taxon>Hypocreomycetidae</taxon>
        <taxon>Microascales</taxon>
        <taxon>Microascaceae</taxon>
        <taxon>Parascedosporium</taxon>
    </lineage>
</organism>
<reference evidence="18" key="1">
    <citation type="submission" date="2022-11" db="EMBL/GenBank/DDBJ databases">
        <authorList>
            <person name="Scott C."/>
            <person name="Bruce N."/>
        </authorList>
    </citation>
    <scope>NUCLEOTIDE SEQUENCE</scope>
</reference>
<dbReference type="OrthoDB" id="287041at2759"/>
<dbReference type="CDD" id="cd07521">
    <property type="entry name" value="HAD_FCP1-like"/>
    <property type="match status" value="1"/>
</dbReference>
<evidence type="ECO:0000256" key="14">
    <source>
        <dbReference type="ARBA" id="ARBA00059797"/>
    </source>
</evidence>
<dbReference type="PANTHER" id="PTHR42085">
    <property type="entry name" value="F-BOX DOMAIN-CONTAINING PROTEIN"/>
    <property type="match status" value="1"/>
</dbReference>
<accession>A0A9P1MCK3</accession>
<gene>
    <name evidence="18" type="ORF">PPNO1_LOCUS8036</name>
</gene>
<dbReference type="EMBL" id="CALLCH030000018">
    <property type="protein sequence ID" value="CAI4218454.1"/>
    <property type="molecule type" value="Genomic_DNA"/>
</dbReference>
<evidence type="ECO:0000256" key="4">
    <source>
        <dbReference type="ARBA" id="ARBA00020799"/>
    </source>
</evidence>
<evidence type="ECO:0000256" key="9">
    <source>
        <dbReference type="ARBA" id="ARBA00022946"/>
    </source>
</evidence>
<keyword evidence="13" id="KW-0472">Membrane</keyword>
<dbReference type="AlphaFoldDB" id="A0A9P1MCK3"/>
<evidence type="ECO:0000256" key="5">
    <source>
        <dbReference type="ARBA" id="ARBA00022448"/>
    </source>
</evidence>
<dbReference type="InterPro" id="IPR036412">
    <property type="entry name" value="HAD-like_sf"/>
</dbReference>
<evidence type="ECO:0000256" key="1">
    <source>
        <dbReference type="ARBA" id="ARBA00004434"/>
    </source>
</evidence>
<keyword evidence="5" id="KW-0813">Transport</keyword>
<sequence>MARRSKLQRGRPTPVPSAYPTPISSAYPTPLSSAYPSACPSEDEGDVVAVVKPRKKPAVPFRFLDLPAELRLRIYGYHFAECGNVVDLDPDNYKRIHRRLALLRTCRQVYYEASTFFYSSSTFRVFPTHPGRFFKTKKPLLARLSPFQRASLTTLELRLGPGWNRPPRGWVVNEALGLRDCVQIRKLKVFVECDPSDTIFNGFRRADGFYEDFSRNLLQDILKELPSLEVLEFDAWESSSIAARPHEPRSGVPHLRSLRRASTHIYVDTHAGEHRTSRNPNDVPEPNSSKKPSDVGEEASESSQADANAAESETKPNFPLPDLTQGIPSTFEFEAAQAAAAGRSSLTAAHGGEGGKRELPDSAYVSSSDRKRQSFAKWSFISALAGMVGAVAYLGRNWEDADEERRHPDAPNGWNPAAWWKRASARSNTMVTYFSEPAFETLLPKLDPMLEKPYTLCISLEDMLVHSDQYYELVLFTSIPSAVALPVIQKLDPFQMIMFPLFREATKYKDGEFVKDLSYLNRDLSKVIILDTSPAHVSAQPENAIILPKWTGDKHNTDLVSLIPFLEYIHTMQYDDVRKVLKSFEGQHIPTEFARREAIARAEFQKRIKDQKTSRSTGHDGVPDGEPNLSEAYAQGKMIQDIARERGQRYVEALEKDIRENGERYLKEQQAMMEQQQQEMMNSMMGSFSTMFVEKKEGEEEPKKA</sequence>
<evidence type="ECO:0000256" key="6">
    <source>
        <dbReference type="ARBA" id="ARBA00022692"/>
    </source>
</evidence>
<keyword evidence="10" id="KW-1133">Transmembrane helix</keyword>
<evidence type="ECO:0000256" key="12">
    <source>
        <dbReference type="ARBA" id="ARBA00023128"/>
    </source>
</evidence>
<keyword evidence="19" id="KW-1185">Reference proteome</keyword>
<evidence type="ECO:0000256" key="15">
    <source>
        <dbReference type="ARBA" id="ARBA00063960"/>
    </source>
</evidence>
<dbReference type="Pfam" id="PF03031">
    <property type="entry name" value="NIF"/>
    <property type="match status" value="1"/>
</dbReference>
<dbReference type="GO" id="GO:0015031">
    <property type="term" value="P:protein transport"/>
    <property type="evidence" value="ECO:0007669"/>
    <property type="project" value="UniProtKB-KW"/>
</dbReference>
<dbReference type="InterPro" id="IPR038883">
    <property type="entry name" value="AN11006-like"/>
</dbReference>
<evidence type="ECO:0000259" key="17">
    <source>
        <dbReference type="PROSITE" id="PS50969"/>
    </source>
</evidence>
<feature type="domain" description="FCP1 homology" evidence="17">
    <location>
        <begin position="423"/>
        <end position="569"/>
    </location>
</feature>
<keyword evidence="7" id="KW-0999">Mitochondrion inner membrane</keyword>
<dbReference type="InterPro" id="IPR023214">
    <property type="entry name" value="HAD_sf"/>
</dbReference>
<evidence type="ECO:0000256" key="16">
    <source>
        <dbReference type="SAM" id="MobiDB-lite"/>
    </source>
</evidence>
<protein>
    <recommendedName>
        <fullName evidence="4">Mitochondrial import inner membrane translocase subunit TIM50</fullName>
    </recommendedName>
    <alternativeName>
        <fullName evidence="3">Mitochondrial import inner membrane translocase subunit tim50</fullName>
    </alternativeName>
</protein>
<comment type="subcellular location">
    <subcellularLocation>
        <location evidence="1">Mitochondrion inner membrane</location>
        <topology evidence="1">Single-pass membrane protein</topology>
    </subcellularLocation>
</comment>
<feature type="region of interest" description="Disordered" evidence="16">
    <location>
        <begin position="267"/>
        <end position="326"/>
    </location>
</feature>
<keyword evidence="9" id="KW-0809">Transit peptide</keyword>
<feature type="region of interest" description="Disordered" evidence="16">
    <location>
        <begin position="1"/>
        <end position="25"/>
    </location>
</feature>
<dbReference type="SMART" id="SM00577">
    <property type="entry name" value="CPDc"/>
    <property type="match status" value="1"/>
</dbReference>
<comment type="caution">
    <text evidence="18">The sequence shown here is derived from an EMBL/GenBank/DDBJ whole genome shotgun (WGS) entry which is preliminary data.</text>
</comment>
<keyword evidence="8" id="KW-0653">Protein transport</keyword>
<dbReference type="GO" id="GO:0005743">
    <property type="term" value="C:mitochondrial inner membrane"/>
    <property type="evidence" value="ECO:0007669"/>
    <property type="project" value="UniProtKB-SubCell"/>
</dbReference>
<evidence type="ECO:0000256" key="8">
    <source>
        <dbReference type="ARBA" id="ARBA00022927"/>
    </source>
</evidence>
<evidence type="ECO:0000256" key="2">
    <source>
        <dbReference type="ARBA" id="ARBA00006344"/>
    </source>
</evidence>
<evidence type="ECO:0000313" key="19">
    <source>
        <dbReference type="Proteomes" id="UP000838763"/>
    </source>
</evidence>
<comment type="function">
    <text evidence="14">Essential component of the TIM23 complex, a complex that mediates the translocation of transit peptide-containing proteins across the mitochondrial inner membrane. Required to direct preproteins in transit and direct them to the channel protein TIM23, and possibly facilitates transfer of the translocating proteins from the TOM complex to the TIM23 complex.</text>
</comment>
<evidence type="ECO:0000256" key="10">
    <source>
        <dbReference type="ARBA" id="ARBA00022989"/>
    </source>
</evidence>
<feature type="compositionally biased region" description="Basic and acidic residues" evidence="16">
    <location>
        <begin position="606"/>
        <end position="622"/>
    </location>
</feature>
<dbReference type="InterPro" id="IPR004274">
    <property type="entry name" value="FCP1_dom"/>
</dbReference>